<protein>
    <recommendedName>
        <fullName evidence="13">DNA 3'-5' helicase</fullName>
        <ecNumber evidence="13">5.6.2.4</ecNumber>
    </recommendedName>
</protein>
<evidence type="ECO:0000256" key="8">
    <source>
        <dbReference type="ARBA" id="ARBA00022840"/>
    </source>
</evidence>
<evidence type="ECO:0000259" key="17">
    <source>
        <dbReference type="PROSITE" id="PS51217"/>
    </source>
</evidence>
<dbReference type="PANTHER" id="PTHR11070:SF55">
    <property type="entry name" value="DNA 3'-5' HELICASE"/>
    <property type="match status" value="1"/>
</dbReference>
<keyword evidence="3 15" id="KW-0547">Nucleotide-binding</keyword>
<evidence type="ECO:0000256" key="3">
    <source>
        <dbReference type="ARBA" id="ARBA00022741"/>
    </source>
</evidence>
<dbReference type="Gene3D" id="1.10.486.10">
    <property type="entry name" value="PCRA, domain 4"/>
    <property type="match status" value="1"/>
</dbReference>
<feature type="domain" description="UvrD-like helicase ATP-binding" evidence="16">
    <location>
        <begin position="19"/>
        <end position="358"/>
    </location>
</feature>
<dbReference type="CDD" id="cd17932">
    <property type="entry name" value="DEXQc_UvrD"/>
    <property type="match status" value="1"/>
</dbReference>
<keyword evidence="9" id="KW-0238">DNA-binding</keyword>
<dbReference type="Pfam" id="PF00580">
    <property type="entry name" value="UvrD-helicase"/>
    <property type="match status" value="1"/>
</dbReference>
<evidence type="ECO:0000256" key="2">
    <source>
        <dbReference type="ARBA" id="ARBA00022722"/>
    </source>
</evidence>
<keyword evidence="4" id="KW-0227">DNA damage</keyword>
<evidence type="ECO:0000256" key="9">
    <source>
        <dbReference type="ARBA" id="ARBA00023125"/>
    </source>
</evidence>
<evidence type="ECO:0000256" key="7">
    <source>
        <dbReference type="ARBA" id="ARBA00022839"/>
    </source>
</evidence>
<comment type="catalytic activity">
    <reaction evidence="12">
        <text>Couples ATP hydrolysis with the unwinding of duplex DNA by translocating in the 3'-5' direction.</text>
        <dbReference type="EC" id="5.6.2.4"/>
    </reaction>
</comment>
<dbReference type="GO" id="GO:0043138">
    <property type="term" value="F:3'-5' DNA helicase activity"/>
    <property type="evidence" value="ECO:0007669"/>
    <property type="project" value="UniProtKB-EC"/>
</dbReference>
<reference evidence="18 19" key="1">
    <citation type="submission" date="2020-09" db="EMBL/GenBank/DDBJ databases">
        <title>Investigation of environmental microbes.</title>
        <authorList>
            <person name="Ou Y."/>
            <person name="Kang Q."/>
        </authorList>
    </citation>
    <scope>NUCLEOTIDE SEQUENCE [LARGE SCALE GENOMIC DNA]</scope>
    <source>
        <strain evidence="18 19">KJZ-14</strain>
    </source>
</reference>
<keyword evidence="19" id="KW-1185">Reference proteome</keyword>
<dbReference type="InterPro" id="IPR011335">
    <property type="entry name" value="Restrct_endonuc-II-like"/>
</dbReference>
<dbReference type="GeneID" id="96623418"/>
<evidence type="ECO:0000256" key="5">
    <source>
        <dbReference type="ARBA" id="ARBA00022801"/>
    </source>
</evidence>
<evidence type="ECO:0000313" key="18">
    <source>
        <dbReference type="EMBL" id="QNV38465.1"/>
    </source>
</evidence>
<keyword evidence="10" id="KW-0234">DNA repair</keyword>
<dbReference type="GO" id="GO:0005524">
    <property type="term" value="F:ATP binding"/>
    <property type="evidence" value="ECO:0007669"/>
    <property type="project" value="UniProtKB-UniRule"/>
</dbReference>
<dbReference type="Pfam" id="PF12705">
    <property type="entry name" value="PDDEXK_1"/>
    <property type="match status" value="1"/>
</dbReference>
<dbReference type="SUPFAM" id="SSF52540">
    <property type="entry name" value="P-loop containing nucleoside triphosphate hydrolases"/>
    <property type="match status" value="1"/>
</dbReference>
<keyword evidence="8 15" id="KW-0067">ATP-binding</keyword>
<evidence type="ECO:0000256" key="10">
    <source>
        <dbReference type="ARBA" id="ARBA00023204"/>
    </source>
</evidence>
<keyword evidence="6 15" id="KW-0347">Helicase</keyword>
<feature type="binding site" evidence="15">
    <location>
        <begin position="40"/>
        <end position="47"/>
    </location>
    <ligand>
        <name>ATP</name>
        <dbReference type="ChEBI" id="CHEBI:30616"/>
    </ligand>
</feature>
<evidence type="ECO:0000256" key="4">
    <source>
        <dbReference type="ARBA" id="ARBA00022763"/>
    </source>
</evidence>
<dbReference type="EMBL" id="CP061539">
    <property type="protein sequence ID" value="QNV38465.1"/>
    <property type="molecule type" value="Genomic_DNA"/>
</dbReference>
<dbReference type="KEGG" id="rter:IDM49_04160"/>
<keyword evidence="7" id="KW-0269">Exonuclease</keyword>
<dbReference type="GO" id="GO:0000725">
    <property type="term" value="P:recombinational repair"/>
    <property type="evidence" value="ECO:0007669"/>
    <property type="project" value="TreeGrafter"/>
</dbReference>
<organism evidence="18 19">
    <name type="scientific">Rothia terrae</name>
    <dbReference type="NCBI Taxonomy" id="396015"/>
    <lineage>
        <taxon>Bacteria</taxon>
        <taxon>Bacillati</taxon>
        <taxon>Actinomycetota</taxon>
        <taxon>Actinomycetes</taxon>
        <taxon>Micrococcales</taxon>
        <taxon>Micrococcaceae</taxon>
        <taxon>Rothia</taxon>
    </lineage>
</organism>
<dbReference type="EC" id="5.6.2.4" evidence="13"/>
<sequence length="1250" mass="138686">MTNERILSPEDIADVLGRHRPTPEQSQIISLPLKPRLVVAGAGSGKTATMVDRVVWLVANGYVRADEVLGVTFTRKAAGELRERMRSGLETLRAKGLMRVAEGAEHEVTSTDPVVSTYHSYANTLVQNYGLRIGIEQDAQMLGQTQSWQLVAQLVEFYEGELPEKAMAKSTLISAVMKLAGDCSEHLVSTEHVREFCLQQQTILKNLEKPGAVSKRNGVAQNIQARLVVADLVERYVRLKKSMQVLDYGDLIANAARIARDVPQAAAAERDRFKVVLLDEFQDTSHAQMKLFSDLFGATQRAVDAERRAEHPVMAVGDPKQSIYGFRGASDGQLFSFYDFFPTDDTTPSYLSVAWRNDTSILAAANRVAEPLKEPAKWVRASNTIDLPDLKARPKPGTGQVLVGTYISEETEADAIATLIAERRAPFADKPLHQMPTMAVLTRAKSSMEPLRQAFERADIPYQVVGLGGLLDTPEIVDLVSIMHVLSDPGRSDALMRILSGARWRIGVSDLLVLAEWARFLEKRRELLVREGIELDIAAMGEGLDLEELYAVATQSAQSAEELIAEHSRSKSAASRAKDEHTRRQAREKWASITAAAESDIADNSSLIEAVENLPPQGWVSPASGRSFTDTGYARLSRIAYELAYLREFMADDLNTLMYRIEETTLMDIEVAAKSPVNSQTARRHLDAFHDVASSYLVSAPRINATLLAGRDGVATSADSEGEQVQFSLNTSSASANGVSGFLAWCEQAAQQENGLETAGEEPRHDAVQILTVHASKGLEWDHVYIPAMSTGKFPSTKDNRWTQNAESLPWVLRGDHNYLPPWEATPGTLRELDEELALFKEQADEHALGEERRLAYVGFTRARSLLMLSASSWIGSTQKPAETSIFLQEQLEIADSENAEAPELIAYATPEEIGEENPQRAAITTALWPFDPLDGPVTRTWDSQEDLDAAGAEAALEGRNVEHSAPAPHDPALHFALSRRARLERAAHNVFRGGLEGGEPQPDSDDPLQYVRDESAEQVVAWRDETELLLSILNAPQREKTVELPGHMSASQLVSLSSSPKDVIEQLRRPMPVRPTLSARQGTAFHLWIENHYESAAMLDLGEDIYADDEVEESLQLETLKNNFLGSRWAHLTPWAVEYPIETPVDGISVRGRVDAIFKRPLENGEVEWELVDWKSGRVPTDSELKHREVQLAVYRLGFSRLMDVPLENIRVTFYYVAHDYEHSPEDVRLADEKKLTQLIKKARRLGAS</sequence>
<dbReference type="PROSITE" id="PS51217">
    <property type="entry name" value="UVRD_HELICASE_CTER"/>
    <property type="match status" value="1"/>
</dbReference>
<dbReference type="InterPro" id="IPR027417">
    <property type="entry name" value="P-loop_NTPase"/>
</dbReference>
<dbReference type="Gene3D" id="3.90.320.10">
    <property type="match status" value="1"/>
</dbReference>
<dbReference type="PANTHER" id="PTHR11070">
    <property type="entry name" value="UVRD / RECB / PCRA DNA HELICASE FAMILY MEMBER"/>
    <property type="match status" value="1"/>
</dbReference>
<dbReference type="RefSeq" id="WP_190725123.1">
    <property type="nucleotide sequence ID" value="NZ_CP061539.1"/>
</dbReference>
<dbReference type="GO" id="GO:0003677">
    <property type="term" value="F:DNA binding"/>
    <property type="evidence" value="ECO:0007669"/>
    <property type="project" value="UniProtKB-KW"/>
</dbReference>
<proteinExistence type="inferred from homology"/>
<evidence type="ECO:0000256" key="13">
    <source>
        <dbReference type="ARBA" id="ARBA00034808"/>
    </source>
</evidence>
<evidence type="ECO:0000256" key="1">
    <source>
        <dbReference type="ARBA" id="ARBA00009922"/>
    </source>
</evidence>
<dbReference type="InterPro" id="IPR038726">
    <property type="entry name" value="PDDEXK_AddAB-type"/>
</dbReference>
<evidence type="ECO:0000256" key="6">
    <source>
        <dbReference type="ARBA" id="ARBA00022806"/>
    </source>
</evidence>
<dbReference type="Gene3D" id="3.40.50.300">
    <property type="entry name" value="P-loop containing nucleotide triphosphate hydrolases"/>
    <property type="match status" value="3"/>
</dbReference>
<dbReference type="AlphaFoldDB" id="A0A7H2BFL9"/>
<keyword evidence="5 15" id="KW-0378">Hydrolase</keyword>
<evidence type="ECO:0000256" key="14">
    <source>
        <dbReference type="ARBA" id="ARBA00048988"/>
    </source>
</evidence>
<dbReference type="GO" id="GO:0005829">
    <property type="term" value="C:cytosol"/>
    <property type="evidence" value="ECO:0007669"/>
    <property type="project" value="TreeGrafter"/>
</dbReference>
<name>A0A7H2BFL9_9MICC</name>
<keyword evidence="11" id="KW-0413">Isomerase</keyword>
<dbReference type="GO" id="GO:0004527">
    <property type="term" value="F:exonuclease activity"/>
    <property type="evidence" value="ECO:0007669"/>
    <property type="project" value="UniProtKB-KW"/>
</dbReference>
<dbReference type="Proteomes" id="UP000516404">
    <property type="component" value="Chromosome"/>
</dbReference>
<dbReference type="Gene3D" id="1.10.10.160">
    <property type="match status" value="1"/>
</dbReference>
<dbReference type="GO" id="GO:0033202">
    <property type="term" value="C:DNA helicase complex"/>
    <property type="evidence" value="ECO:0007669"/>
    <property type="project" value="TreeGrafter"/>
</dbReference>
<keyword evidence="2" id="KW-0540">Nuclease</keyword>
<dbReference type="InterPro" id="IPR014016">
    <property type="entry name" value="UvrD-like_ATP-bd"/>
</dbReference>
<gene>
    <name evidence="18" type="ORF">IDM49_04160</name>
</gene>
<dbReference type="InterPro" id="IPR011604">
    <property type="entry name" value="PDDEXK-like_dom_sf"/>
</dbReference>
<evidence type="ECO:0000313" key="19">
    <source>
        <dbReference type="Proteomes" id="UP000516404"/>
    </source>
</evidence>
<dbReference type="Pfam" id="PF13361">
    <property type="entry name" value="UvrD_C"/>
    <property type="match status" value="2"/>
</dbReference>
<comment type="catalytic activity">
    <reaction evidence="14">
        <text>ATP + H2O = ADP + phosphate + H(+)</text>
        <dbReference type="Rhea" id="RHEA:13065"/>
        <dbReference type="ChEBI" id="CHEBI:15377"/>
        <dbReference type="ChEBI" id="CHEBI:15378"/>
        <dbReference type="ChEBI" id="CHEBI:30616"/>
        <dbReference type="ChEBI" id="CHEBI:43474"/>
        <dbReference type="ChEBI" id="CHEBI:456216"/>
        <dbReference type="EC" id="5.6.2.4"/>
    </reaction>
</comment>
<dbReference type="SUPFAM" id="SSF52980">
    <property type="entry name" value="Restriction endonuclease-like"/>
    <property type="match status" value="1"/>
</dbReference>
<evidence type="ECO:0000256" key="12">
    <source>
        <dbReference type="ARBA" id="ARBA00034617"/>
    </source>
</evidence>
<dbReference type="InterPro" id="IPR014017">
    <property type="entry name" value="DNA_helicase_UvrD-like_C"/>
</dbReference>
<dbReference type="InterPro" id="IPR013986">
    <property type="entry name" value="DExx_box_DNA_helicase_dom_sf"/>
</dbReference>
<evidence type="ECO:0000256" key="11">
    <source>
        <dbReference type="ARBA" id="ARBA00023235"/>
    </source>
</evidence>
<accession>A0A7H2BFL9</accession>
<dbReference type="PROSITE" id="PS51198">
    <property type="entry name" value="UVRD_HELICASE_ATP_BIND"/>
    <property type="match status" value="1"/>
</dbReference>
<dbReference type="InterPro" id="IPR000212">
    <property type="entry name" value="DNA_helicase_UvrD/REP"/>
</dbReference>
<comment type="similarity">
    <text evidence="1">Belongs to the helicase family. UvrD subfamily.</text>
</comment>
<feature type="domain" description="UvrD-like helicase C-terminal" evidence="17">
    <location>
        <begin position="359"/>
        <end position="778"/>
    </location>
</feature>
<evidence type="ECO:0000259" key="16">
    <source>
        <dbReference type="PROSITE" id="PS51198"/>
    </source>
</evidence>
<evidence type="ECO:0000256" key="15">
    <source>
        <dbReference type="PROSITE-ProRule" id="PRU00560"/>
    </source>
</evidence>